<organism evidence="3 4">
    <name type="scientific">Nocardioides donggukensis</name>
    <dbReference type="NCBI Taxonomy" id="2774019"/>
    <lineage>
        <taxon>Bacteria</taxon>
        <taxon>Bacillati</taxon>
        <taxon>Actinomycetota</taxon>
        <taxon>Actinomycetes</taxon>
        <taxon>Propionibacteriales</taxon>
        <taxon>Nocardioidaceae</taxon>
        <taxon>Nocardioides</taxon>
    </lineage>
</organism>
<feature type="signal peptide" evidence="2">
    <location>
        <begin position="1"/>
        <end position="23"/>
    </location>
</feature>
<evidence type="ECO:0000313" key="4">
    <source>
        <dbReference type="Proteomes" id="UP000616839"/>
    </source>
</evidence>
<reference evidence="3" key="1">
    <citation type="submission" date="2020-09" db="EMBL/GenBank/DDBJ databases">
        <title>Nocardioides sp. strain MJB4 16S ribosomal RNA gene Genome sequencing and assembly.</title>
        <authorList>
            <person name="Kim I."/>
        </authorList>
    </citation>
    <scope>NUCLEOTIDE SEQUENCE</scope>
    <source>
        <strain evidence="3">MJB4</strain>
    </source>
</reference>
<evidence type="ECO:0000256" key="1">
    <source>
        <dbReference type="SAM" id="MobiDB-lite"/>
    </source>
</evidence>
<dbReference type="Proteomes" id="UP000616839">
    <property type="component" value="Unassembled WGS sequence"/>
</dbReference>
<sequence>MPRSTPPARLRALMLLLLLGLTAACSGTGTPGAADDREAASTGTATTTTGSADVAAELSALFARLSPESAGAADCFGAALSADLGDEELREAGLLDGAGSAAAQMPSLDRGPAGSWVDAWFGCVDFVSVVGRAQAKATRGLDEAGFRDCLRDALDDEELRSAAVDGLAGDAGSESVRRLGQAQATCADRHS</sequence>
<keyword evidence="2" id="KW-0732">Signal</keyword>
<dbReference type="PROSITE" id="PS51257">
    <property type="entry name" value="PROKAR_LIPOPROTEIN"/>
    <property type="match status" value="1"/>
</dbReference>
<dbReference type="RefSeq" id="WP_192144470.1">
    <property type="nucleotide sequence ID" value="NZ_JACYXZ010000005.1"/>
</dbReference>
<proteinExistence type="predicted"/>
<feature type="compositionally biased region" description="Low complexity" evidence="1">
    <location>
        <begin position="40"/>
        <end position="49"/>
    </location>
</feature>
<dbReference type="AlphaFoldDB" id="A0A927KBA0"/>
<keyword evidence="4" id="KW-1185">Reference proteome</keyword>
<evidence type="ECO:0000313" key="3">
    <source>
        <dbReference type="EMBL" id="MBD8871136.1"/>
    </source>
</evidence>
<evidence type="ECO:0008006" key="5">
    <source>
        <dbReference type="Google" id="ProtNLM"/>
    </source>
</evidence>
<feature type="region of interest" description="Disordered" evidence="1">
    <location>
        <begin position="30"/>
        <end position="49"/>
    </location>
</feature>
<comment type="caution">
    <text evidence="3">The sequence shown here is derived from an EMBL/GenBank/DDBJ whole genome shotgun (WGS) entry which is preliminary data.</text>
</comment>
<protein>
    <recommendedName>
        <fullName evidence="5">DUF732 domain-containing protein</fullName>
    </recommendedName>
</protein>
<dbReference type="EMBL" id="JACYXZ010000005">
    <property type="protein sequence ID" value="MBD8871136.1"/>
    <property type="molecule type" value="Genomic_DNA"/>
</dbReference>
<feature type="chain" id="PRO_5039108423" description="DUF732 domain-containing protein" evidence="2">
    <location>
        <begin position="24"/>
        <end position="191"/>
    </location>
</feature>
<gene>
    <name evidence="3" type="ORF">IE331_16030</name>
</gene>
<accession>A0A927KBA0</accession>
<name>A0A927KBA0_9ACTN</name>
<evidence type="ECO:0000256" key="2">
    <source>
        <dbReference type="SAM" id="SignalP"/>
    </source>
</evidence>